<evidence type="ECO:0000256" key="4">
    <source>
        <dbReference type="SAM" id="MobiDB-lite"/>
    </source>
</evidence>
<dbReference type="Proteomes" id="UP000318126">
    <property type="component" value="Unassembled WGS sequence"/>
</dbReference>
<dbReference type="Gene3D" id="1.10.10.60">
    <property type="entry name" value="Homeodomain-like"/>
    <property type="match status" value="2"/>
</dbReference>
<dbReference type="EMBL" id="VKGK01000008">
    <property type="protein sequence ID" value="TRY14759.1"/>
    <property type="molecule type" value="Genomic_DNA"/>
</dbReference>
<keyword evidence="5" id="KW-0472">Membrane</keyword>
<feature type="transmembrane region" description="Helical" evidence="5">
    <location>
        <begin position="59"/>
        <end position="82"/>
    </location>
</feature>
<keyword evidence="2" id="KW-0238">DNA-binding</keyword>
<keyword evidence="8" id="KW-1185">Reference proteome</keyword>
<feature type="transmembrane region" description="Helical" evidence="5">
    <location>
        <begin position="133"/>
        <end position="157"/>
    </location>
</feature>
<evidence type="ECO:0000256" key="3">
    <source>
        <dbReference type="ARBA" id="ARBA00023163"/>
    </source>
</evidence>
<keyword evidence="5" id="KW-1133">Transmembrane helix</keyword>
<dbReference type="PROSITE" id="PS01124">
    <property type="entry name" value="HTH_ARAC_FAMILY_2"/>
    <property type="match status" value="1"/>
</dbReference>
<dbReference type="PROSITE" id="PS00041">
    <property type="entry name" value="HTH_ARAC_FAMILY_1"/>
    <property type="match status" value="1"/>
</dbReference>
<name>A0A553JQM2_SHEHA</name>
<dbReference type="PANTHER" id="PTHR43280">
    <property type="entry name" value="ARAC-FAMILY TRANSCRIPTIONAL REGULATOR"/>
    <property type="match status" value="1"/>
</dbReference>
<feature type="transmembrane region" description="Helical" evidence="5">
    <location>
        <begin position="205"/>
        <end position="223"/>
    </location>
</feature>
<dbReference type="InterPro" id="IPR009057">
    <property type="entry name" value="Homeodomain-like_sf"/>
</dbReference>
<evidence type="ECO:0000259" key="6">
    <source>
        <dbReference type="PROSITE" id="PS01124"/>
    </source>
</evidence>
<feature type="transmembrane region" description="Helical" evidence="5">
    <location>
        <begin position="36"/>
        <end position="53"/>
    </location>
</feature>
<protein>
    <submittedName>
        <fullName evidence="7">Helix-turn-helix domain-containing protein</fullName>
    </submittedName>
</protein>
<organism evidence="7 8">
    <name type="scientific">Shewanella hanedai</name>
    <name type="common">Alteromonas hanedai</name>
    <dbReference type="NCBI Taxonomy" id="25"/>
    <lineage>
        <taxon>Bacteria</taxon>
        <taxon>Pseudomonadati</taxon>
        <taxon>Pseudomonadota</taxon>
        <taxon>Gammaproteobacteria</taxon>
        <taxon>Alteromonadales</taxon>
        <taxon>Shewanellaceae</taxon>
        <taxon>Shewanella</taxon>
    </lineage>
</organism>
<reference evidence="8" key="1">
    <citation type="submission" date="2019-07" db="EMBL/GenBank/DDBJ databases">
        <title>Shewanella sp. YLB-08 draft genomic sequence.</title>
        <authorList>
            <person name="Yu L."/>
        </authorList>
    </citation>
    <scope>NUCLEOTIDE SEQUENCE [LARGE SCALE GENOMIC DNA]</scope>
    <source>
        <strain evidence="8">JCM 20706</strain>
    </source>
</reference>
<feature type="transmembrane region" description="Helical" evidence="5">
    <location>
        <begin position="6"/>
        <end position="24"/>
    </location>
</feature>
<dbReference type="AlphaFoldDB" id="A0A553JQM2"/>
<dbReference type="SMART" id="SM00342">
    <property type="entry name" value="HTH_ARAC"/>
    <property type="match status" value="1"/>
</dbReference>
<dbReference type="GO" id="GO:0003700">
    <property type="term" value="F:DNA-binding transcription factor activity"/>
    <property type="evidence" value="ECO:0007669"/>
    <property type="project" value="InterPro"/>
</dbReference>
<feature type="region of interest" description="Disordered" evidence="4">
    <location>
        <begin position="241"/>
        <end position="270"/>
    </location>
</feature>
<evidence type="ECO:0000313" key="7">
    <source>
        <dbReference type="EMBL" id="TRY14759.1"/>
    </source>
</evidence>
<accession>A0A553JQM2</accession>
<keyword evidence="3" id="KW-0804">Transcription</keyword>
<dbReference type="GO" id="GO:0043565">
    <property type="term" value="F:sequence-specific DNA binding"/>
    <property type="evidence" value="ECO:0007669"/>
    <property type="project" value="InterPro"/>
</dbReference>
<gene>
    <name evidence="7" type="ORF">FN961_08685</name>
</gene>
<dbReference type="OrthoDB" id="345413at2"/>
<evidence type="ECO:0000256" key="1">
    <source>
        <dbReference type="ARBA" id="ARBA00023015"/>
    </source>
</evidence>
<feature type="domain" description="HTH araC/xylS-type" evidence="6">
    <location>
        <begin position="275"/>
        <end position="381"/>
    </location>
</feature>
<evidence type="ECO:0000256" key="5">
    <source>
        <dbReference type="SAM" id="Phobius"/>
    </source>
</evidence>
<comment type="caution">
    <text evidence="7">The sequence shown here is derived from an EMBL/GenBank/DDBJ whole genome shotgun (WGS) entry which is preliminary data.</text>
</comment>
<dbReference type="InterPro" id="IPR018062">
    <property type="entry name" value="HTH_AraC-typ_CS"/>
</dbReference>
<dbReference type="Pfam" id="PF12833">
    <property type="entry name" value="HTH_18"/>
    <property type="match status" value="1"/>
</dbReference>
<dbReference type="InterPro" id="IPR018060">
    <property type="entry name" value="HTH_AraC"/>
</dbReference>
<dbReference type="SUPFAM" id="SSF46689">
    <property type="entry name" value="Homeodomain-like"/>
    <property type="match status" value="1"/>
</dbReference>
<sequence length="386" mass="44109">MPIFQQYLFVIGSFQGLLMAALLVMGSQVTNASRILGLWCLFLSLSFLGYFIFMDGEVNIFSCLIGWSMFLPASYGAFLYLYCRHAIIERPLQLKDLWHFSPLLICYLLNYEILFASPEDKLNMFLTHPPEPITLVISEFILFLQAFIYIGFSAVLIRKYQIKARKTLSNFNPDIFQWLWKLLILDAVIWSLKGASSIVGFNFTLSTMGDILIIVLIYSIAMAQWRNPRLFKIDQIEDKPNPKLNNQDNTVETDEIPTSPSTAKSDGALDESTRNSLLSLVRQKMQDSSLFMDNQLTLARLAEAVGVSTHHLSEVLNQQDGKNFYRFVNEYRVNFVCTRLKEDPSIKILELALLSGFSSKSTFNAVFKQLTDQTPTQFRDGLKSTR</sequence>
<dbReference type="PANTHER" id="PTHR43280:SF29">
    <property type="entry name" value="ARAC-FAMILY TRANSCRIPTIONAL REGULATOR"/>
    <property type="match status" value="1"/>
</dbReference>
<evidence type="ECO:0000256" key="2">
    <source>
        <dbReference type="ARBA" id="ARBA00023125"/>
    </source>
</evidence>
<evidence type="ECO:0000313" key="8">
    <source>
        <dbReference type="Proteomes" id="UP000318126"/>
    </source>
</evidence>
<keyword evidence="5" id="KW-0812">Transmembrane</keyword>
<keyword evidence="1" id="KW-0805">Transcription regulation</keyword>
<proteinExistence type="predicted"/>
<feature type="transmembrane region" description="Helical" evidence="5">
    <location>
        <begin position="94"/>
        <end position="113"/>
    </location>
</feature>
<feature type="compositionally biased region" description="Polar residues" evidence="4">
    <location>
        <begin position="243"/>
        <end position="264"/>
    </location>
</feature>